<dbReference type="Gene3D" id="2.160.10.10">
    <property type="entry name" value="Hexapeptide repeat proteins"/>
    <property type="match status" value="1"/>
</dbReference>
<dbReference type="InterPro" id="IPR050065">
    <property type="entry name" value="GlmU-like"/>
</dbReference>
<evidence type="ECO:0000256" key="10">
    <source>
        <dbReference type="ARBA" id="ARBA00022984"/>
    </source>
</evidence>
<evidence type="ECO:0000256" key="14">
    <source>
        <dbReference type="ARBA" id="ARBA00048247"/>
    </source>
</evidence>
<evidence type="ECO:0000259" key="18">
    <source>
        <dbReference type="Pfam" id="PF00483"/>
    </source>
</evidence>
<name>D3DKK3_HYDTT</name>
<comment type="pathway">
    <text evidence="17">Bacterial outer membrane biogenesis; LPS lipid A biosynthesis.</text>
</comment>
<comment type="similarity">
    <text evidence="17">In the N-terminal section; belongs to the N-acetylglucosamine-1-phosphate uridyltransferase family.</text>
</comment>
<gene>
    <name evidence="17 20" type="primary">glmU</name>
    <name evidence="20" type="ordered locus">HTH_1911</name>
</gene>
<evidence type="ECO:0000256" key="6">
    <source>
        <dbReference type="ARBA" id="ARBA00022723"/>
    </source>
</evidence>
<dbReference type="OrthoDB" id="9775031at2"/>
<keyword evidence="21" id="KW-1185">Reference proteome</keyword>
<evidence type="ECO:0000313" key="21">
    <source>
        <dbReference type="Proteomes" id="UP000002574"/>
    </source>
</evidence>
<dbReference type="PROSITE" id="PS00101">
    <property type="entry name" value="HEXAPEP_TRANSFERASES"/>
    <property type="match status" value="1"/>
</dbReference>
<keyword evidence="4 17" id="KW-0808">Transferase</keyword>
<organism evidence="20 21">
    <name type="scientific">Hydrogenobacter thermophilus (strain DSM 6534 / IAM 12695 / TK-6)</name>
    <dbReference type="NCBI Taxonomy" id="608538"/>
    <lineage>
        <taxon>Bacteria</taxon>
        <taxon>Pseudomonadati</taxon>
        <taxon>Aquificota</taxon>
        <taxon>Aquificia</taxon>
        <taxon>Aquificales</taxon>
        <taxon>Aquificaceae</taxon>
        <taxon>Hydrogenobacter</taxon>
    </lineage>
</organism>
<comment type="cofactor">
    <cofactor evidence="17">
        <name>Mg(2+)</name>
        <dbReference type="ChEBI" id="CHEBI:18420"/>
    </cofactor>
    <text evidence="17">Binds 1 Mg(2+) ion per subunit.</text>
</comment>
<feature type="binding site" evidence="17">
    <location>
        <position position="372"/>
    </location>
    <ligand>
        <name>UDP-N-acetyl-alpha-D-glucosamine</name>
        <dbReference type="ChEBI" id="CHEBI:57705"/>
    </ligand>
</feature>
<dbReference type="UniPathway" id="UPA00113">
    <property type="reaction ID" value="UER00532"/>
</dbReference>
<dbReference type="GO" id="GO:0003977">
    <property type="term" value="F:UDP-N-acetylglucosamine diphosphorylase activity"/>
    <property type="evidence" value="ECO:0007669"/>
    <property type="project" value="UniProtKB-UniRule"/>
</dbReference>
<dbReference type="NCBIfam" id="TIGR01173">
    <property type="entry name" value="glmU"/>
    <property type="match status" value="1"/>
</dbReference>
<dbReference type="GO" id="GO:0000287">
    <property type="term" value="F:magnesium ion binding"/>
    <property type="evidence" value="ECO:0007669"/>
    <property type="project" value="UniProtKB-UniRule"/>
</dbReference>
<dbReference type="GO" id="GO:0009252">
    <property type="term" value="P:peptidoglycan biosynthetic process"/>
    <property type="evidence" value="ECO:0007669"/>
    <property type="project" value="UniProtKB-UniRule"/>
</dbReference>
<dbReference type="HAMAP" id="MF_01631">
    <property type="entry name" value="GlmU"/>
    <property type="match status" value="1"/>
</dbReference>
<keyword evidence="8 17" id="KW-0460">Magnesium</keyword>
<comment type="subunit">
    <text evidence="17">Homotrimer.</text>
</comment>
<reference evidence="20 21" key="1">
    <citation type="journal article" date="2010" name="J. Bacteriol.">
        <title>Complete genome sequence of the thermophilic, obligately chemolithoautotrophic hydrogen-oxidizing bacterium Hydrogenobacter thermophilus TK-6.</title>
        <authorList>
            <person name="Arai H."/>
            <person name="Kanbe H."/>
            <person name="Ishii M."/>
            <person name="Igarashi Y."/>
        </authorList>
    </citation>
    <scope>NUCLEOTIDE SEQUENCE [LARGE SCALE GENOMIC DNA]</scope>
    <source>
        <strain evidence="21">DSM 6534 / IAM 12695 / TK-6 [Tokyo]</strain>
    </source>
</reference>
<feature type="binding site" evidence="17">
    <location>
        <position position="233"/>
    </location>
    <ligand>
        <name>Mg(2+)</name>
        <dbReference type="ChEBI" id="CHEBI:18420"/>
    </ligand>
</feature>
<keyword evidence="3 17" id="KW-0963">Cytoplasm</keyword>
<dbReference type="GO" id="GO:0006048">
    <property type="term" value="P:UDP-N-acetylglucosamine biosynthetic process"/>
    <property type="evidence" value="ECO:0007669"/>
    <property type="project" value="UniProtKB-UniPathway"/>
</dbReference>
<keyword evidence="12 17" id="KW-0012">Acyltransferase</keyword>
<dbReference type="InterPro" id="IPR011004">
    <property type="entry name" value="Trimer_LpxA-like_sf"/>
</dbReference>
<evidence type="ECO:0000256" key="5">
    <source>
        <dbReference type="ARBA" id="ARBA00022695"/>
    </source>
</evidence>
<feature type="region of interest" description="N-acetyltransferase" evidence="17">
    <location>
        <begin position="257"/>
        <end position="461"/>
    </location>
</feature>
<comment type="function">
    <text evidence="16 17">Catalyzes the last two sequential reactions in the de novo biosynthetic pathway for UDP-N-acetylglucosamine (UDP-GlcNAc). The C-terminal domain catalyzes the transfer of acetyl group from acetyl coenzyme A to glucosamine-1-phosphate (GlcN-1-P) to produce N-acetylglucosamine-1-phosphate (GlcNAc-1-P), which is converted into UDP-GlcNAc by the transfer of uridine 5-monophosphate (from uridine 5-triphosphate), a reaction catalyzed by the N-terminal domain.</text>
</comment>
<evidence type="ECO:0000256" key="1">
    <source>
        <dbReference type="ARBA" id="ARBA00005166"/>
    </source>
</evidence>
<dbReference type="GO" id="GO:0016020">
    <property type="term" value="C:membrane"/>
    <property type="evidence" value="ECO:0007669"/>
    <property type="project" value="GOC"/>
</dbReference>
<dbReference type="EMBL" id="AP011112">
    <property type="protein sequence ID" value="BAI70355.1"/>
    <property type="molecule type" value="Genomic_DNA"/>
</dbReference>
<feature type="binding site" evidence="17">
    <location>
        <position position="357"/>
    </location>
    <ligand>
        <name>UDP-N-acetyl-alpha-D-glucosamine</name>
        <dbReference type="ChEBI" id="CHEBI:57705"/>
    </ligand>
</feature>
<feature type="binding site" evidence="17">
    <location>
        <position position="446"/>
    </location>
    <ligand>
        <name>acetyl-CoA</name>
        <dbReference type="ChEBI" id="CHEBI:57288"/>
    </ligand>
</feature>
<keyword evidence="5 17" id="KW-0548">Nucleotidyltransferase</keyword>
<comment type="similarity">
    <text evidence="17">In the C-terminal section; belongs to the transferase hexapeptide repeat family.</text>
</comment>
<evidence type="ECO:0000256" key="9">
    <source>
        <dbReference type="ARBA" id="ARBA00022960"/>
    </source>
</evidence>
<feature type="region of interest" description="Pyrophosphorylase" evidence="17">
    <location>
        <begin position="1"/>
        <end position="235"/>
    </location>
</feature>
<evidence type="ECO:0000256" key="8">
    <source>
        <dbReference type="ARBA" id="ARBA00022842"/>
    </source>
</evidence>
<feature type="binding site" evidence="17">
    <location>
        <position position="102"/>
    </location>
    <ligand>
        <name>Mg(2+)</name>
        <dbReference type="ChEBI" id="CHEBI:18420"/>
    </ligand>
</feature>
<keyword evidence="13 17" id="KW-0961">Cell wall biogenesis/degradation</keyword>
<dbReference type="STRING" id="608538.HTH_1911"/>
<dbReference type="SUPFAM" id="SSF51161">
    <property type="entry name" value="Trimeric LpxA-like enzymes"/>
    <property type="match status" value="1"/>
</dbReference>
<dbReference type="GO" id="GO:0005737">
    <property type="term" value="C:cytoplasm"/>
    <property type="evidence" value="ECO:0007669"/>
    <property type="project" value="UniProtKB-SubCell"/>
</dbReference>
<keyword evidence="6 17" id="KW-0479">Metal-binding</keyword>
<dbReference type="CDD" id="cd03353">
    <property type="entry name" value="LbH_GlmU_C"/>
    <property type="match status" value="1"/>
</dbReference>
<dbReference type="KEGG" id="hth:HTH_1911"/>
<dbReference type="UniPathway" id="UPA00973"/>
<feature type="binding site" evidence="17">
    <location>
        <position position="160"/>
    </location>
    <ligand>
        <name>UDP-N-acetyl-alpha-D-glucosamine</name>
        <dbReference type="ChEBI" id="CHEBI:57705"/>
    </ligand>
</feature>
<dbReference type="KEGG" id="hte:Hydth_1893"/>
<evidence type="ECO:0000256" key="3">
    <source>
        <dbReference type="ARBA" id="ARBA00022490"/>
    </source>
</evidence>
<evidence type="ECO:0000256" key="4">
    <source>
        <dbReference type="ARBA" id="ARBA00022679"/>
    </source>
</evidence>
<evidence type="ECO:0000256" key="2">
    <source>
        <dbReference type="ARBA" id="ARBA00005208"/>
    </source>
</evidence>
<evidence type="ECO:0000313" key="20">
    <source>
        <dbReference type="EMBL" id="BAI70355.1"/>
    </source>
</evidence>
<accession>D3DKK3</accession>
<dbReference type="AlphaFoldDB" id="D3DKK3"/>
<dbReference type="Proteomes" id="UP000002574">
    <property type="component" value="Chromosome"/>
</dbReference>
<dbReference type="InterPro" id="IPR056729">
    <property type="entry name" value="GMPPB_C"/>
</dbReference>
<dbReference type="InterPro" id="IPR038009">
    <property type="entry name" value="GlmU_C_LbH"/>
</dbReference>
<dbReference type="eggNOG" id="COG1207">
    <property type="taxonomic scope" value="Bacteria"/>
</dbReference>
<keyword evidence="9 17" id="KW-0133">Cell shape</keyword>
<comment type="catalytic activity">
    <reaction evidence="14 17">
        <text>alpha-D-glucosamine 1-phosphate + acetyl-CoA = N-acetyl-alpha-D-glucosamine 1-phosphate + CoA + H(+)</text>
        <dbReference type="Rhea" id="RHEA:13725"/>
        <dbReference type="ChEBI" id="CHEBI:15378"/>
        <dbReference type="ChEBI" id="CHEBI:57287"/>
        <dbReference type="ChEBI" id="CHEBI:57288"/>
        <dbReference type="ChEBI" id="CHEBI:57776"/>
        <dbReference type="ChEBI" id="CHEBI:58516"/>
        <dbReference type="EC" id="2.3.1.157"/>
    </reaction>
</comment>
<comment type="caution">
    <text evidence="17">Lacks conserved residue(s) required for the propagation of feature annotation.</text>
</comment>
<dbReference type="RefSeq" id="WP_012964535.1">
    <property type="nucleotide sequence ID" value="NC_013799.1"/>
</dbReference>
<comment type="subcellular location">
    <subcellularLocation>
        <location evidence="17">Cytoplasm</location>
    </subcellularLocation>
</comment>
<feature type="domain" description="Nucleotidyl transferase" evidence="18">
    <location>
        <begin position="2"/>
        <end position="257"/>
    </location>
</feature>
<dbReference type="Pfam" id="PF00483">
    <property type="entry name" value="NTP_transferase"/>
    <property type="match status" value="1"/>
</dbReference>
<dbReference type="PANTHER" id="PTHR43584:SF3">
    <property type="entry name" value="BIFUNCTIONAL PROTEIN GLMU"/>
    <property type="match status" value="1"/>
</dbReference>
<keyword evidence="7 17" id="KW-0677">Repeat</keyword>
<dbReference type="InterPro" id="IPR018357">
    <property type="entry name" value="Hexapep_transf_CS"/>
</dbReference>
<evidence type="ECO:0000256" key="7">
    <source>
        <dbReference type="ARBA" id="ARBA00022737"/>
    </source>
</evidence>
<dbReference type="GO" id="GO:0019134">
    <property type="term" value="F:glucosamine-1-phosphate N-acetyltransferase activity"/>
    <property type="evidence" value="ECO:0007669"/>
    <property type="project" value="UniProtKB-UniRule"/>
</dbReference>
<keyword evidence="11 17" id="KW-0511">Multifunctional enzyme</keyword>
<evidence type="ECO:0000256" key="11">
    <source>
        <dbReference type="ARBA" id="ARBA00023268"/>
    </source>
</evidence>
<dbReference type="GO" id="GO:0071555">
    <property type="term" value="P:cell wall organization"/>
    <property type="evidence" value="ECO:0007669"/>
    <property type="project" value="UniProtKB-KW"/>
</dbReference>
<evidence type="ECO:0000256" key="12">
    <source>
        <dbReference type="ARBA" id="ARBA00023315"/>
    </source>
</evidence>
<feature type="binding site" evidence="17">
    <location>
        <position position="233"/>
    </location>
    <ligand>
        <name>UDP-N-acetyl-alpha-D-glucosamine</name>
        <dbReference type="ChEBI" id="CHEBI:57705"/>
    </ligand>
</feature>
<evidence type="ECO:0000256" key="13">
    <source>
        <dbReference type="ARBA" id="ARBA00023316"/>
    </source>
</evidence>
<dbReference type="SUPFAM" id="SSF53448">
    <property type="entry name" value="Nucleotide-diphospho-sugar transferases"/>
    <property type="match status" value="1"/>
</dbReference>
<dbReference type="SMR" id="D3DKK3"/>
<dbReference type="Pfam" id="PF25087">
    <property type="entry name" value="GMPPB_C"/>
    <property type="match status" value="1"/>
</dbReference>
<feature type="binding site" evidence="17">
    <location>
        <position position="20"/>
    </location>
    <ligand>
        <name>UDP-N-acetyl-alpha-D-glucosamine</name>
        <dbReference type="ChEBI" id="CHEBI:57705"/>
    </ligand>
</feature>
<dbReference type="GO" id="GO:0000902">
    <property type="term" value="P:cell morphogenesis"/>
    <property type="evidence" value="ECO:0007669"/>
    <property type="project" value="UniProtKB-UniRule"/>
</dbReference>
<feature type="binding site" evidence="17">
    <location>
        <position position="411"/>
    </location>
    <ligand>
        <name>acetyl-CoA</name>
        <dbReference type="ChEBI" id="CHEBI:57288"/>
    </ligand>
</feature>
<dbReference type="PANTHER" id="PTHR43584">
    <property type="entry name" value="NUCLEOTIDYL TRANSFERASE"/>
    <property type="match status" value="1"/>
</dbReference>
<dbReference type="CDD" id="cd02540">
    <property type="entry name" value="GT2_GlmU_N_bac"/>
    <property type="match status" value="1"/>
</dbReference>
<dbReference type="InterPro" id="IPR029044">
    <property type="entry name" value="Nucleotide-diphossugar_trans"/>
</dbReference>
<feature type="binding site" evidence="17">
    <location>
        <position position="339"/>
    </location>
    <ligand>
        <name>UDP-N-acetyl-alpha-D-glucosamine</name>
        <dbReference type="ChEBI" id="CHEBI:57705"/>
    </ligand>
</feature>
<dbReference type="EC" id="2.7.7.23" evidence="17"/>
<comment type="pathway">
    <text evidence="2 17">Nucleotide-sugar biosynthesis; UDP-N-acetyl-alpha-D-glucosamine biosynthesis; UDP-N-acetyl-alpha-D-glucosamine from N-acetyl-alpha-D-glucosamine 1-phosphate: step 1/1.</text>
</comment>
<feature type="active site" description="Proton acceptor" evidence="17">
    <location>
        <position position="369"/>
    </location>
</feature>
<dbReference type="PATRIC" id="fig|608538.5.peg.1925"/>
<dbReference type="Gene3D" id="3.90.550.10">
    <property type="entry name" value="Spore Coat Polysaccharide Biosynthesis Protein SpsA, Chain A"/>
    <property type="match status" value="1"/>
</dbReference>
<sequence length="461" mass="50774">MKAVILSAGLGTRFRSEKPKVLHTILGKPMLWYVLQAVKGSGIQEIGVVISYMGELVEKALEGEQVMFYHQKNPKGGTADALLSSADMWRSYDGYVLVINGDAPLVSAQTLRNMQRFLHMVEEYEDERLSGVILTGFLPDPTGYGRVVKDSNGNVIKVIEEKDANFEEKKINEVNGGVYIFYAPHLIECAFFIKPNEKTGELYLTDVFKVMYERGYKVRTFMAEDAVEVMGVNTRWDMAVAENVIRLRILQHWANMGNTLHQPESIWIEPDVSLEGDVEVHPNVSLKGKTKVGKGSIIGKGCLIENSILGQAVVLEPYSIVRDSIIEDGACIGPFAHIRNQSRVGQNSHIGNFVEVKKSLVGRDVKAKHLAYIGDAHIGENTNIGAGVVFANFDGKKKYETYVGSNAFVGSNSLLIAPLKVGNFAYIAGGSVVNKDVPDGDLAISRPQLRLLKGKGEEKLK</sequence>
<dbReference type="InterPro" id="IPR005882">
    <property type="entry name" value="Bifunctional_GlmU"/>
</dbReference>
<feature type="domain" description="Mannose-1-phosphate guanyltransferase C-terminal" evidence="19">
    <location>
        <begin position="269"/>
        <end position="345"/>
    </location>
</feature>
<evidence type="ECO:0000256" key="17">
    <source>
        <dbReference type="HAMAP-Rule" id="MF_01631"/>
    </source>
</evidence>
<dbReference type="GO" id="GO:0008360">
    <property type="term" value="P:regulation of cell shape"/>
    <property type="evidence" value="ECO:0007669"/>
    <property type="project" value="UniProtKB-KW"/>
</dbReference>
<keyword evidence="10 17" id="KW-0573">Peptidoglycan synthesis</keyword>
<evidence type="ECO:0000259" key="19">
    <source>
        <dbReference type="Pfam" id="PF25087"/>
    </source>
</evidence>
<feature type="binding site" evidence="17">
    <location>
        <begin position="77"/>
        <end position="78"/>
    </location>
    <ligand>
        <name>UDP-N-acetyl-alpha-D-glucosamine</name>
        <dbReference type="ChEBI" id="CHEBI:57705"/>
    </ligand>
</feature>
<protein>
    <recommendedName>
        <fullName evidence="17">Bifunctional protein GlmU</fullName>
    </recommendedName>
    <domain>
        <recommendedName>
            <fullName evidence="17">UDP-N-acetylglucosamine pyrophosphorylase</fullName>
            <ecNumber evidence="17">2.7.7.23</ecNumber>
        </recommendedName>
        <alternativeName>
            <fullName evidence="17">N-acetylglucosamine-1-phosphate uridyltransferase</fullName>
        </alternativeName>
    </domain>
    <domain>
        <recommendedName>
            <fullName evidence="17">Glucosamine-1-phosphate N-acetyltransferase</fullName>
            <ecNumber evidence="17">2.3.1.157</ecNumber>
        </recommendedName>
    </domain>
</protein>
<dbReference type="GO" id="GO:0009245">
    <property type="term" value="P:lipid A biosynthetic process"/>
    <property type="evidence" value="ECO:0007669"/>
    <property type="project" value="UniProtKB-UniRule"/>
</dbReference>
<comment type="pathway">
    <text evidence="1 17">Nucleotide-sugar biosynthesis; UDP-N-acetyl-alpha-D-glucosamine biosynthesis; N-acetyl-alpha-D-glucosamine 1-phosphate from alpha-D-glucosamine 6-phosphate (route II): step 2/2.</text>
</comment>
<evidence type="ECO:0000256" key="16">
    <source>
        <dbReference type="ARBA" id="ARBA00049628"/>
    </source>
</evidence>
<dbReference type="EC" id="2.3.1.157" evidence="17"/>
<evidence type="ECO:0000256" key="15">
    <source>
        <dbReference type="ARBA" id="ARBA00048493"/>
    </source>
</evidence>
<comment type="catalytic activity">
    <reaction evidence="15 17">
        <text>N-acetyl-alpha-D-glucosamine 1-phosphate + UTP + H(+) = UDP-N-acetyl-alpha-D-glucosamine + diphosphate</text>
        <dbReference type="Rhea" id="RHEA:13509"/>
        <dbReference type="ChEBI" id="CHEBI:15378"/>
        <dbReference type="ChEBI" id="CHEBI:33019"/>
        <dbReference type="ChEBI" id="CHEBI:46398"/>
        <dbReference type="ChEBI" id="CHEBI:57705"/>
        <dbReference type="ChEBI" id="CHEBI:57776"/>
        <dbReference type="EC" id="2.7.7.23"/>
    </reaction>
</comment>
<feature type="binding site" evidence="17">
    <location>
        <position position="383"/>
    </location>
    <ligand>
        <name>UDP-N-acetyl-alpha-D-glucosamine</name>
        <dbReference type="ChEBI" id="CHEBI:57705"/>
    </ligand>
</feature>
<dbReference type="InterPro" id="IPR005835">
    <property type="entry name" value="NTP_transferase_dom"/>
</dbReference>
<feature type="binding site" evidence="17">
    <location>
        <position position="386"/>
    </location>
    <ligand>
        <name>acetyl-CoA</name>
        <dbReference type="ChEBI" id="CHEBI:57288"/>
    </ligand>
</feature>
<feature type="binding site" evidence="17">
    <location>
        <position position="429"/>
    </location>
    <ligand>
        <name>acetyl-CoA</name>
        <dbReference type="ChEBI" id="CHEBI:57288"/>
    </ligand>
</feature>
<feature type="binding site" evidence="17">
    <location>
        <position position="175"/>
    </location>
    <ligand>
        <name>UDP-N-acetyl-alpha-D-glucosamine</name>
        <dbReference type="ChEBI" id="CHEBI:57705"/>
    </ligand>
</feature>
<proteinExistence type="inferred from homology"/>
<feature type="region of interest" description="Linker" evidence="17">
    <location>
        <begin position="236"/>
        <end position="256"/>
    </location>
</feature>
<feature type="binding site" evidence="17">
    <location>
        <position position="145"/>
    </location>
    <ligand>
        <name>UDP-N-acetyl-alpha-D-glucosamine</name>
        <dbReference type="ChEBI" id="CHEBI:57705"/>
    </ligand>
</feature>